<dbReference type="InterPro" id="IPR017451">
    <property type="entry name" value="F-box-assoc_interact_dom"/>
</dbReference>
<dbReference type="Pfam" id="PF07734">
    <property type="entry name" value="FBA_1"/>
    <property type="match status" value="2"/>
</dbReference>
<name>A0A5A7NYL2_STRAF</name>
<evidence type="ECO:0000313" key="2">
    <source>
        <dbReference type="EMBL" id="GER25639.1"/>
    </source>
</evidence>
<dbReference type="InterPro" id="IPR001810">
    <property type="entry name" value="F-box_dom"/>
</dbReference>
<dbReference type="InterPro" id="IPR006527">
    <property type="entry name" value="F-box-assoc_dom_typ1"/>
</dbReference>
<dbReference type="Gene3D" id="1.20.1280.50">
    <property type="match status" value="2"/>
</dbReference>
<feature type="domain" description="F-box" evidence="1">
    <location>
        <begin position="451"/>
        <end position="497"/>
    </location>
</feature>
<dbReference type="CDD" id="cd22157">
    <property type="entry name" value="F-box_AtFBW1-like"/>
    <property type="match status" value="2"/>
</dbReference>
<dbReference type="PROSITE" id="PS50181">
    <property type="entry name" value="FBOX"/>
    <property type="match status" value="2"/>
</dbReference>
<accession>A0A5A7NYL2</accession>
<dbReference type="SUPFAM" id="SSF50965">
    <property type="entry name" value="Galactose oxidase, central domain"/>
    <property type="match status" value="2"/>
</dbReference>
<dbReference type="AlphaFoldDB" id="A0A5A7NYL2"/>
<organism evidence="2 3">
    <name type="scientific">Striga asiatica</name>
    <name type="common">Asiatic witchweed</name>
    <name type="synonym">Buchnera asiatica</name>
    <dbReference type="NCBI Taxonomy" id="4170"/>
    <lineage>
        <taxon>Eukaryota</taxon>
        <taxon>Viridiplantae</taxon>
        <taxon>Streptophyta</taxon>
        <taxon>Embryophyta</taxon>
        <taxon>Tracheophyta</taxon>
        <taxon>Spermatophyta</taxon>
        <taxon>Magnoliopsida</taxon>
        <taxon>eudicotyledons</taxon>
        <taxon>Gunneridae</taxon>
        <taxon>Pentapetalae</taxon>
        <taxon>asterids</taxon>
        <taxon>lamiids</taxon>
        <taxon>Lamiales</taxon>
        <taxon>Orobanchaceae</taxon>
        <taxon>Buchnereae</taxon>
        <taxon>Striga</taxon>
    </lineage>
</organism>
<protein>
    <submittedName>
        <fullName evidence="2">F-box and associated interaction domains-containing protein</fullName>
    </submittedName>
</protein>
<dbReference type="EMBL" id="BKCP01000447">
    <property type="protein sequence ID" value="GER25639.1"/>
    <property type="molecule type" value="Genomic_DNA"/>
</dbReference>
<dbReference type="NCBIfam" id="TIGR01640">
    <property type="entry name" value="F_box_assoc_1"/>
    <property type="match status" value="2"/>
</dbReference>
<dbReference type="InterPro" id="IPR036047">
    <property type="entry name" value="F-box-like_dom_sf"/>
</dbReference>
<dbReference type="InterPro" id="IPR011043">
    <property type="entry name" value="Gal_Oxase/kelch_b-propeller"/>
</dbReference>
<dbReference type="PANTHER" id="PTHR31672:SF13">
    <property type="entry name" value="F-BOX PROTEIN CPR30-LIKE"/>
    <property type="match status" value="1"/>
</dbReference>
<evidence type="ECO:0000259" key="1">
    <source>
        <dbReference type="PROSITE" id="PS50181"/>
    </source>
</evidence>
<dbReference type="OrthoDB" id="886494at2759"/>
<dbReference type="Pfam" id="PF00646">
    <property type="entry name" value="F-box"/>
    <property type="match status" value="2"/>
</dbReference>
<dbReference type="Proteomes" id="UP000325081">
    <property type="component" value="Unassembled WGS sequence"/>
</dbReference>
<comment type="caution">
    <text evidence="2">The sequence shown here is derived from an EMBL/GenBank/DDBJ whole genome shotgun (WGS) entry which is preliminary data.</text>
</comment>
<feature type="domain" description="F-box" evidence="1">
    <location>
        <begin position="5"/>
        <end position="51"/>
    </location>
</feature>
<dbReference type="InterPro" id="IPR050796">
    <property type="entry name" value="SCF_F-box_component"/>
</dbReference>
<evidence type="ECO:0000313" key="3">
    <source>
        <dbReference type="Proteomes" id="UP000325081"/>
    </source>
</evidence>
<reference evidence="3" key="1">
    <citation type="journal article" date="2019" name="Curr. Biol.">
        <title>Genome Sequence of Striga asiatica Provides Insight into the Evolution of Plant Parasitism.</title>
        <authorList>
            <person name="Yoshida S."/>
            <person name="Kim S."/>
            <person name="Wafula E.K."/>
            <person name="Tanskanen J."/>
            <person name="Kim Y.M."/>
            <person name="Honaas L."/>
            <person name="Yang Z."/>
            <person name="Spallek T."/>
            <person name="Conn C.E."/>
            <person name="Ichihashi Y."/>
            <person name="Cheong K."/>
            <person name="Cui S."/>
            <person name="Der J.P."/>
            <person name="Gundlach H."/>
            <person name="Jiao Y."/>
            <person name="Hori C."/>
            <person name="Ishida J.K."/>
            <person name="Kasahara H."/>
            <person name="Kiba T."/>
            <person name="Kim M.S."/>
            <person name="Koo N."/>
            <person name="Laohavisit A."/>
            <person name="Lee Y.H."/>
            <person name="Lumba S."/>
            <person name="McCourt P."/>
            <person name="Mortimer J.C."/>
            <person name="Mutuku J.M."/>
            <person name="Nomura T."/>
            <person name="Sasaki-Sekimoto Y."/>
            <person name="Seto Y."/>
            <person name="Wang Y."/>
            <person name="Wakatake T."/>
            <person name="Sakakibara H."/>
            <person name="Demura T."/>
            <person name="Yamaguchi S."/>
            <person name="Yoneyama K."/>
            <person name="Manabe R.I."/>
            <person name="Nelson D.C."/>
            <person name="Schulman A.H."/>
            <person name="Timko M.P."/>
            <person name="dePamphilis C.W."/>
            <person name="Choi D."/>
            <person name="Shirasu K."/>
        </authorList>
    </citation>
    <scope>NUCLEOTIDE SEQUENCE [LARGE SCALE GENOMIC DNA]</scope>
    <source>
        <strain evidence="3">cv. UVA1</strain>
    </source>
</reference>
<dbReference type="SUPFAM" id="SSF81383">
    <property type="entry name" value="F-box domain"/>
    <property type="match status" value="2"/>
</dbReference>
<gene>
    <name evidence="2" type="ORF">STAS_01238</name>
</gene>
<keyword evidence="3" id="KW-1185">Reference proteome</keyword>
<sequence>MEVANNSFTKLPDDIVCEILKRLPVKPLSKFKCVCRSWLSLISSRRFIKTHLMNSIKDPNSTHHRIILHSRGRFKHISARSLLSESVIDCLDVDFSIHHSPSNVIWVVGSCDGLLCLAINKKDLILWNPTMGVSKQLPDFGVEIIYRSYFAYGFGYDKSNDDYKVVGFFKGSWDLSEVVAKVYSMKTNKWKAIEGFKGRWLMDDPATFADGKLYWIANSDPEECGWNIVFLDLSTEEYGVLEMPSYVKSGFYSRLGVSEGRLFVMCSHTNRADVWIMDDYVNGNLKWVNVVTIPYVDDLLRYHYNKVLFVLENGEVILICGSKLVVFDSKDCSFRYPEIRNWSVIFAASNYFESLVSPLGNAKLVNGDSSPNCVSPLESPTLHAFHSACVPSRESFNCILEIVNRVIITVPIVPDHRAHLVRAPGSFFARESPILARASPARIETSTIVANNSVTKLPDDIVCEILKRLPVKSLWKFKCVCRSWLSLISSRRFIKTHLMNSRKDPTLTHHRIILQSHDSFKHISARSMLSEPVIDPLDVDFLIHQSNLIQVVGSCDGLLCLANQEGLILWNPTMGVSKQLPDSNDDYKVVVFFRGSWDLSDVVAKVYSLKTNRWKAVEGFKGRWVMDDPATFADGKLYWIANPYVDKEHGRNIGFLDLSTEEHEVLELPSYVKSRFYTKLGVLEGRIFVMCNHINRADVWIMDDGVDGNGTWNYIKVLFVLENGEVMLLCGFKLVVFDAKDCSFRYPEIRNWNVLVEASSYFESLVSPLGNERNNSQTVTRHIRQLLSHTRERGLVSKLCQLIITIPDIGYNGTQHAFHSASVPSRESFNCALEIVNCVIITVPTVPDRRAHLVRAPWPILRQGKPNPRQGKPGPYRNFYYSGDITVVPVQA</sequence>
<dbReference type="SMART" id="SM00256">
    <property type="entry name" value="FBOX"/>
    <property type="match status" value="2"/>
</dbReference>
<proteinExistence type="predicted"/>
<dbReference type="PANTHER" id="PTHR31672">
    <property type="entry name" value="BNACNNG10540D PROTEIN"/>
    <property type="match status" value="1"/>
</dbReference>